<sequence>MLRLGMSSITISPNGLFDTC</sequence>
<dbReference type="AlphaFoldDB" id="A0A0E9QXW0"/>
<accession>A0A0E9QXW0</accession>
<organism evidence="1">
    <name type="scientific">Anguilla anguilla</name>
    <name type="common">European freshwater eel</name>
    <name type="synonym">Muraena anguilla</name>
    <dbReference type="NCBI Taxonomy" id="7936"/>
    <lineage>
        <taxon>Eukaryota</taxon>
        <taxon>Metazoa</taxon>
        <taxon>Chordata</taxon>
        <taxon>Craniata</taxon>
        <taxon>Vertebrata</taxon>
        <taxon>Euteleostomi</taxon>
        <taxon>Actinopterygii</taxon>
        <taxon>Neopterygii</taxon>
        <taxon>Teleostei</taxon>
        <taxon>Anguilliformes</taxon>
        <taxon>Anguillidae</taxon>
        <taxon>Anguilla</taxon>
    </lineage>
</organism>
<reference evidence="1" key="1">
    <citation type="submission" date="2014-11" db="EMBL/GenBank/DDBJ databases">
        <authorList>
            <person name="Amaro Gonzalez C."/>
        </authorList>
    </citation>
    <scope>NUCLEOTIDE SEQUENCE</scope>
</reference>
<proteinExistence type="predicted"/>
<reference evidence="1" key="2">
    <citation type="journal article" date="2015" name="Fish Shellfish Immunol.">
        <title>Early steps in the European eel (Anguilla anguilla)-Vibrio vulnificus interaction in the gills: Role of the RtxA13 toxin.</title>
        <authorList>
            <person name="Callol A."/>
            <person name="Pajuelo D."/>
            <person name="Ebbesson L."/>
            <person name="Teles M."/>
            <person name="MacKenzie S."/>
            <person name="Amaro C."/>
        </authorList>
    </citation>
    <scope>NUCLEOTIDE SEQUENCE</scope>
</reference>
<evidence type="ECO:0000313" key="1">
    <source>
        <dbReference type="EMBL" id="JAH21080.1"/>
    </source>
</evidence>
<dbReference type="EMBL" id="GBXM01103075">
    <property type="protein sequence ID" value="JAH05502.1"/>
    <property type="molecule type" value="Transcribed_RNA"/>
</dbReference>
<protein>
    <submittedName>
        <fullName evidence="1">Uncharacterized protein</fullName>
    </submittedName>
</protein>
<dbReference type="EMBL" id="GBXM01087497">
    <property type="protein sequence ID" value="JAH21080.1"/>
    <property type="molecule type" value="Transcribed_RNA"/>
</dbReference>
<name>A0A0E9QXW0_ANGAN</name>